<evidence type="ECO:0000313" key="5">
    <source>
        <dbReference type="EMBL" id="KIO28346.1"/>
    </source>
</evidence>
<comment type="similarity">
    <text evidence="1">Belongs to the peptidase C14B family.</text>
</comment>
<dbReference type="InterPro" id="IPR050452">
    <property type="entry name" value="Metacaspase"/>
</dbReference>
<evidence type="ECO:0000256" key="3">
    <source>
        <dbReference type="ARBA" id="ARBA00022807"/>
    </source>
</evidence>
<dbReference type="Gene3D" id="3.40.50.12660">
    <property type="match status" value="1"/>
</dbReference>
<reference evidence="5 6" key="1">
    <citation type="submission" date="2014-04" db="EMBL/GenBank/DDBJ databases">
        <authorList>
            <consortium name="DOE Joint Genome Institute"/>
            <person name="Kuo A."/>
            <person name="Girlanda M."/>
            <person name="Perotto S."/>
            <person name="Kohler A."/>
            <person name="Nagy L.G."/>
            <person name="Floudas D."/>
            <person name="Copeland A."/>
            <person name="Barry K.W."/>
            <person name="Cichocki N."/>
            <person name="Veneault-Fourrey C."/>
            <person name="LaButti K."/>
            <person name="Lindquist E.A."/>
            <person name="Lipzen A."/>
            <person name="Lundell T."/>
            <person name="Morin E."/>
            <person name="Murat C."/>
            <person name="Sun H."/>
            <person name="Tunlid A."/>
            <person name="Henrissat B."/>
            <person name="Grigoriev I.V."/>
            <person name="Hibbett D.S."/>
            <person name="Martin F."/>
            <person name="Nordberg H.P."/>
            <person name="Cantor M.N."/>
            <person name="Hua S.X."/>
        </authorList>
    </citation>
    <scope>NUCLEOTIDE SEQUENCE [LARGE SCALE GENOMIC DNA]</scope>
    <source>
        <strain evidence="5 6">MUT 4182</strain>
    </source>
</reference>
<dbReference type="GO" id="GO:0006508">
    <property type="term" value="P:proteolysis"/>
    <property type="evidence" value="ECO:0007669"/>
    <property type="project" value="InterPro"/>
</dbReference>
<feature type="non-terminal residue" evidence="5">
    <location>
        <position position="1"/>
    </location>
</feature>
<keyword evidence="6" id="KW-1185">Reference proteome</keyword>
<name>A0A0C3QLB7_9AGAM</name>
<feature type="domain" description="Peptidase C14 caspase" evidence="4">
    <location>
        <begin position="33"/>
        <end position="319"/>
    </location>
</feature>
<keyword evidence="3" id="KW-0788">Thiol protease</keyword>
<protein>
    <recommendedName>
        <fullName evidence="4">Peptidase C14 caspase domain-containing protein</fullName>
    </recommendedName>
</protein>
<evidence type="ECO:0000313" key="6">
    <source>
        <dbReference type="Proteomes" id="UP000054248"/>
    </source>
</evidence>
<dbReference type="Proteomes" id="UP000054248">
    <property type="component" value="Unassembled WGS sequence"/>
</dbReference>
<keyword evidence="2" id="KW-0053">Apoptosis</keyword>
<dbReference type="PANTHER" id="PTHR48104">
    <property type="entry name" value="METACASPASE-4"/>
    <property type="match status" value="1"/>
</dbReference>
<dbReference type="GO" id="GO:0005737">
    <property type="term" value="C:cytoplasm"/>
    <property type="evidence" value="ECO:0007669"/>
    <property type="project" value="TreeGrafter"/>
</dbReference>
<evidence type="ECO:0000256" key="1">
    <source>
        <dbReference type="ARBA" id="ARBA00009005"/>
    </source>
</evidence>
<proteinExistence type="inferred from homology"/>
<dbReference type="GO" id="GO:0004197">
    <property type="term" value="F:cysteine-type endopeptidase activity"/>
    <property type="evidence" value="ECO:0007669"/>
    <property type="project" value="InterPro"/>
</dbReference>
<reference evidence="6" key="2">
    <citation type="submission" date="2015-01" db="EMBL/GenBank/DDBJ databases">
        <title>Evolutionary Origins and Diversification of the Mycorrhizal Mutualists.</title>
        <authorList>
            <consortium name="DOE Joint Genome Institute"/>
            <consortium name="Mycorrhizal Genomics Consortium"/>
            <person name="Kohler A."/>
            <person name="Kuo A."/>
            <person name="Nagy L.G."/>
            <person name="Floudas D."/>
            <person name="Copeland A."/>
            <person name="Barry K.W."/>
            <person name="Cichocki N."/>
            <person name="Veneault-Fourrey C."/>
            <person name="LaButti K."/>
            <person name="Lindquist E.A."/>
            <person name="Lipzen A."/>
            <person name="Lundell T."/>
            <person name="Morin E."/>
            <person name="Murat C."/>
            <person name="Riley R."/>
            <person name="Ohm R."/>
            <person name="Sun H."/>
            <person name="Tunlid A."/>
            <person name="Henrissat B."/>
            <person name="Grigoriev I.V."/>
            <person name="Hibbett D.S."/>
            <person name="Martin F."/>
        </authorList>
    </citation>
    <scope>NUCLEOTIDE SEQUENCE [LARGE SCALE GENOMIC DNA]</scope>
    <source>
        <strain evidence="6">MUT 4182</strain>
    </source>
</reference>
<dbReference type="GO" id="GO:0006915">
    <property type="term" value="P:apoptotic process"/>
    <property type="evidence" value="ECO:0007669"/>
    <property type="project" value="UniProtKB-KW"/>
</dbReference>
<keyword evidence="3" id="KW-0378">Hydrolase</keyword>
<dbReference type="SUPFAM" id="SSF52129">
    <property type="entry name" value="Caspase-like"/>
    <property type="match status" value="1"/>
</dbReference>
<evidence type="ECO:0000256" key="2">
    <source>
        <dbReference type="ARBA" id="ARBA00022703"/>
    </source>
</evidence>
<organism evidence="5 6">
    <name type="scientific">Tulasnella calospora MUT 4182</name>
    <dbReference type="NCBI Taxonomy" id="1051891"/>
    <lineage>
        <taxon>Eukaryota</taxon>
        <taxon>Fungi</taxon>
        <taxon>Dikarya</taxon>
        <taxon>Basidiomycota</taxon>
        <taxon>Agaricomycotina</taxon>
        <taxon>Agaricomycetes</taxon>
        <taxon>Cantharellales</taxon>
        <taxon>Tulasnellaceae</taxon>
        <taxon>Tulasnella</taxon>
    </lineage>
</organism>
<dbReference type="PANTHER" id="PTHR48104:SF30">
    <property type="entry name" value="METACASPASE-1"/>
    <property type="match status" value="1"/>
</dbReference>
<dbReference type="InterPro" id="IPR011600">
    <property type="entry name" value="Pept_C14_caspase"/>
</dbReference>
<dbReference type="HOGENOM" id="CLU_029389_3_1_1"/>
<dbReference type="Pfam" id="PF00656">
    <property type="entry name" value="Peptidase_C14"/>
    <property type="match status" value="1"/>
</dbReference>
<sequence length="328" mass="35970">MPPSQAQYYGPQMSTPGGGQGQLNFMYSQCTGKKKALIIGINYFGSDQELGGCINDARNMRTFITRNYGYRDEDIVVLTDDAQNPAQRPTRANIIRAMEWLVRGAAANDSLFFHYSGHGGLTKDTDGDEEDGWDEVIYPIDYKETAHIVDDEMHEIMVRPLPTGCRLTAIFDSCHSGSALDLPYIYSTEGKIKEPNLYAEAGSSLLSAAQSYAKKDYGGVFKGITGLAKAVSGSQSRADEKARRTRSSTADVISWSGCKDSQTSADTEVAGQGTGAMSWAFTEALTENSQQSYQQLLITIRAKLRAKYSQKPQLSSSHPMDTNIIFIL</sequence>
<evidence type="ECO:0000259" key="4">
    <source>
        <dbReference type="Pfam" id="PF00656"/>
    </source>
</evidence>
<dbReference type="EMBL" id="KN822995">
    <property type="protein sequence ID" value="KIO28346.1"/>
    <property type="molecule type" value="Genomic_DNA"/>
</dbReference>
<dbReference type="OrthoDB" id="3223806at2759"/>
<gene>
    <name evidence="5" type="ORF">M407DRAFT_243032</name>
</gene>
<dbReference type="AlphaFoldDB" id="A0A0C3QLB7"/>
<dbReference type="InterPro" id="IPR029030">
    <property type="entry name" value="Caspase-like_dom_sf"/>
</dbReference>
<accession>A0A0C3QLB7</accession>
<keyword evidence="3" id="KW-0645">Protease</keyword>